<accession>F0V9L4</accession>
<dbReference type="InterPro" id="IPR019410">
    <property type="entry name" value="Methyltransf_16"/>
</dbReference>
<protein>
    <recommendedName>
        <fullName evidence="4">Methyltransferase</fullName>
    </recommendedName>
</protein>
<gene>
    <name evidence="2" type="ORF">NCLIV_009090</name>
</gene>
<dbReference type="OrthoDB" id="194386at2759"/>
<name>F0V9L4_NEOCL</name>
<dbReference type="RefSeq" id="XP_003880473.1">
    <property type="nucleotide sequence ID" value="XM_003880424.1"/>
</dbReference>
<keyword evidence="3" id="KW-1185">Reference proteome</keyword>
<feature type="compositionally biased region" description="Basic and acidic residues" evidence="1">
    <location>
        <begin position="405"/>
        <end position="434"/>
    </location>
</feature>
<feature type="region of interest" description="Disordered" evidence="1">
    <location>
        <begin position="575"/>
        <end position="599"/>
    </location>
</feature>
<organism evidence="2 3">
    <name type="scientific">Neospora caninum (strain Liverpool)</name>
    <dbReference type="NCBI Taxonomy" id="572307"/>
    <lineage>
        <taxon>Eukaryota</taxon>
        <taxon>Sar</taxon>
        <taxon>Alveolata</taxon>
        <taxon>Apicomplexa</taxon>
        <taxon>Conoidasida</taxon>
        <taxon>Coccidia</taxon>
        <taxon>Eucoccidiorida</taxon>
        <taxon>Eimeriorina</taxon>
        <taxon>Sarcocystidae</taxon>
        <taxon>Neospora</taxon>
    </lineage>
</organism>
<feature type="compositionally biased region" description="Basic and acidic residues" evidence="1">
    <location>
        <begin position="445"/>
        <end position="461"/>
    </location>
</feature>
<dbReference type="EMBL" id="FR823383">
    <property type="protein sequence ID" value="CBZ50440.1"/>
    <property type="molecule type" value="Genomic_DNA"/>
</dbReference>
<feature type="compositionally biased region" description="Low complexity" evidence="1">
    <location>
        <begin position="259"/>
        <end position="269"/>
    </location>
</feature>
<proteinExistence type="predicted"/>
<dbReference type="VEuPathDB" id="ToxoDB:NCLIV_009090"/>
<dbReference type="InParanoid" id="F0V9L4"/>
<dbReference type="Proteomes" id="UP000007494">
    <property type="component" value="Chromosome III"/>
</dbReference>
<dbReference type="OMA" id="CCCASLG"/>
<dbReference type="Gene3D" id="3.40.50.150">
    <property type="entry name" value="Vaccinia Virus protein VP39"/>
    <property type="match status" value="1"/>
</dbReference>
<evidence type="ECO:0000256" key="1">
    <source>
        <dbReference type="SAM" id="MobiDB-lite"/>
    </source>
</evidence>
<dbReference type="PANTHER" id="PTHR14614">
    <property type="entry name" value="HEPATOCELLULAR CARCINOMA-ASSOCIATED ANTIGEN"/>
    <property type="match status" value="1"/>
</dbReference>
<feature type="region of interest" description="Disordered" evidence="1">
    <location>
        <begin position="405"/>
        <end position="475"/>
    </location>
</feature>
<reference evidence="3" key="1">
    <citation type="journal article" date="2012" name="PLoS Pathog.">
        <title>Comparative genomics of the apicomplexan parasites Toxoplasma gondii and Neospora caninum: Coccidia differing in host range and transmission strategy.</title>
        <authorList>
            <person name="Reid A.J."/>
            <person name="Vermont S.J."/>
            <person name="Cotton J.A."/>
            <person name="Harris D."/>
            <person name="Hill-Cawthorne G.A."/>
            <person name="Konen-Waisman S."/>
            <person name="Latham S.M."/>
            <person name="Mourier T."/>
            <person name="Norton R."/>
            <person name="Quail M.A."/>
            <person name="Sanders M."/>
            <person name="Shanmugam D."/>
            <person name="Sohal A."/>
            <person name="Wasmuth J.D."/>
            <person name="Brunk B."/>
            <person name="Grigg M.E."/>
            <person name="Howard J.C."/>
            <person name="Parkinson J."/>
            <person name="Roos D.S."/>
            <person name="Trees A.J."/>
            <person name="Berriman M."/>
            <person name="Pain A."/>
            <person name="Wastling J.M."/>
        </authorList>
    </citation>
    <scope>NUCLEOTIDE SEQUENCE [LARGE SCALE GENOMIC DNA]</scope>
    <source>
        <strain evidence="3">Liverpool</strain>
    </source>
</reference>
<dbReference type="eggNOG" id="ENOG502QPW5">
    <property type="taxonomic scope" value="Eukaryota"/>
</dbReference>
<evidence type="ECO:0000313" key="2">
    <source>
        <dbReference type="EMBL" id="CBZ50440.1"/>
    </source>
</evidence>
<feature type="region of interest" description="Disordered" evidence="1">
    <location>
        <begin position="215"/>
        <end position="269"/>
    </location>
</feature>
<evidence type="ECO:0000313" key="3">
    <source>
        <dbReference type="Proteomes" id="UP000007494"/>
    </source>
</evidence>
<dbReference type="GeneID" id="13441466"/>
<dbReference type="InterPro" id="IPR029063">
    <property type="entry name" value="SAM-dependent_MTases_sf"/>
</dbReference>
<evidence type="ECO:0008006" key="4">
    <source>
        <dbReference type="Google" id="ProtNLM"/>
    </source>
</evidence>
<dbReference type="AlphaFoldDB" id="F0V9L4"/>
<sequence length="664" mass="70593">MQDLFVDFLVSPPLRDAPPPKAYLVSLLKCLYAAAELRQLPLSDRFAAAVFEHVSAYSKCDDLADKPFVSYETLDAARPPQVFTFRTLPCRNELGLRTWTAGFFLVEYLASYGHQFRCLSCLCPSLAGASSRVPQGDLEALASACASLRFPFSSATGAQCCCGAAWSRTRAHGERNAGGEATAGRACPNDTCCQAGEQNSERSWSRRMLEKIEAAQPGVLPEPPVEAGERGKGPDTGDEDFSDNGGVTGRRTPHSRQTLSSSLASSSPPLAPLSSRCRAAFAPLSVLELGSGLGVTASVLCAPARASCFQGESGPDEATAGASGSAFRDSELRVSASLPSSDSLGAFSAVAASPPALGCTTDARLSSCCVYVASDFLPSILSNCAANLRRNAVVGFAQSAREGLDEADAHASDETEAKAQERGARDARISDGKVEAGGGSSETLQRAEGDTQEETGREGKVETNSARQGTARGGTKRARVLCPRVFLELLDFADAKRRAPALLKKICEATGREAARRQLCAGPHSRPCAASSAPPSGSTSGVLLIVGSDLIYDEGLNALLASALSTLLRCPLEEDEKKEGQSAEGEKRGHSEESEKRGEGARGEWRRICVLCSAIREEATREHFLKELDKHGLVHVEDRRPVARVLPYERRRVVVDIIVPREAL</sequence>